<keyword evidence="5" id="KW-0812">Transmembrane</keyword>
<feature type="compositionally biased region" description="Acidic residues" evidence="4">
    <location>
        <begin position="386"/>
        <end position="397"/>
    </location>
</feature>
<dbReference type="PANTHER" id="PTHR10517">
    <property type="entry name" value="FOLATE RECEPTOR"/>
    <property type="match status" value="1"/>
</dbReference>
<evidence type="ECO:0000313" key="8">
    <source>
        <dbReference type="Proteomes" id="UP001642483"/>
    </source>
</evidence>
<dbReference type="InterPro" id="IPR018143">
    <property type="entry name" value="Folate_rcpt-like"/>
</dbReference>
<organism evidence="7 8">
    <name type="scientific">Clavelina lepadiformis</name>
    <name type="common">Light-bulb sea squirt</name>
    <name type="synonym">Ascidia lepadiformis</name>
    <dbReference type="NCBI Taxonomy" id="159417"/>
    <lineage>
        <taxon>Eukaryota</taxon>
        <taxon>Metazoa</taxon>
        <taxon>Chordata</taxon>
        <taxon>Tunicata</taxon>
        <taxon>Ascidiacea</taxon>
        <taxon>Aplousobranchia</taxon>
        <taxon>Clavelinidae</taxon>
        <taxon>Clavelina</taxon>
    </lineage>
</organism>
<feature type="region of interest" description="Disordered" evidence="4">
    <location>
        <begin position="367"/>
        <end position="409"/>
    </location>
</feature>
<evidence type="ECO:0000256" key="1">
    <source>
        <dbReference type="ARBA" id="ARBA00007932"/>
    </source>
</evidence>
<evidence type="ECO:0000256" key="4">
    <source>
        <dbReference type="SAM" id="MobiDB-lite"/>
    </source>
</evidence>
<evidence type="ECO:0000256" key="5">
    <source>
        <dbReference type="SAM" id="Phobius"/>
    </source>
</evidence>
<keyword evidence="5" id="KW-0472">Membrane</keyword>
<gene>
    <name evidence="7" type="ORF">CVLEPA_LOCUS14648</name>
</gene>
<dbReference type="InterPro" id="IPR004269">
    <property type="entry name" value="Folate_rcpt"/>
</dbReference>
<dbReference type="EMBL" id="CAWYQH010000097">
    <property type="protein sequence ID" value="CAK8683590.1"/>
    <property type="molecule type" value="Genomic_DNA"/>
</dbReference>
<feature type="domain" description="Folate receptor-like" evidence="6">
    <location>
        <begin position="88"/>
        <end position="259"/>
    </location>
</feature>
<keyword evidence="3" id="KW-1015">Disulfide bond</keyword>
<sequence>MAYGYVSMALNFYNIKPRKCIIPLYFTLLYRPFLNCRILFPIYCYRYVKSIHQARAYAKIMELFIAVVYLVLSLAAIDVGGDNQVLDVCLDSKHHKHAPGPEDTLFKCDSWKNHSCCTNYTAAKISQDKSLLYGFNYSHCGNMSQKCLNRFFDNHCFYECSPNVGPWIQSVNSSYRNERFKNVPLCRSQCSAWWSDCKNERTCVGDWSHGFEWRNKTNHCPSDKPCRTFLEIFVNATYFCETVFGPHDYKVTDDSSHCMKISFSRPNPNAEVAKYYASQNSGAVVNTTNNSKINDSDVIPPYKSPTDPPPLQVHGTVASLVVAILILIIVFGVLVYFGVKRFRRGRFHHQGVPVQFPNIVSTRITRQSSRSVGQDERDAEMSFMQYEEEEEDEDLEAAPEMNGTLSMEL</sequence>
<dbReference type="Proteomes" id="UP001642483">
    <property type="component" value="Unassembled WGS sequence"/>
</dbReference>
<comment type="similarity">
    <text evidence="1">Belongs to the folate receptor family.</text>
</comment>
<evidence type="ECO:0000313" key="7">
    <source>
        <dbReference type="EMBL" id="CAK8683590.1"/>
    </source>
</evidence>
<keyword evidence="8" id="KW-1185">Reference proteome</keyword>
<dbReference type="PANTHER" id="PTHR10517:SF14">
    <property type="entry name" value="FOLATE RECEPTOR 1-RELATED"/>
    <property type="match status" value="1"/>
</dbReference>
<protein>
    <recommendedName>
        <fullName evidence="6">Folate receptor-like domain-containing protein</fullName>
    </recommendedName>
</protein>
<evidence type="ECO:0000256" key="3">
    <source>
        <dbReference type="ARBA" id="ARBA00023157"/>
    </source>
</evidence>
<name>A0ABP0FWN0_CLALP</name>
<evidence type="ECO:0000256" key="2">
    <source>
        <dbReference type="ARBA" id="ARBA00022729"/>
    </source>
</evidence>
<reference evidence="7 8" key="1">
    <citation type="submission" date="2024-02" db="EMBL/GenBank/DDBJ databases">
        <authorList>
            <person name="Daric V."/>
            <person name="Darras S."/>
        </authorList>
    </citation>
    <scope>NUCLEOTIDE SEQUENCE [LARGE SCALE GENOMIC DNA]</scope>
</reference>
<comment type="caution">
    <text evidence="7">The sequence shown here is derived from an EMBL/GenBank/DDBJ whole genome shotgun (WGS) entry which is preliminary data.</text>
</comment>
<keyword evidence="2" id="KW-0732">Signal</keyword>
<feature type="transmembrane region" description="Helical" evidence="5">
    <location>
        <begin position="56"/>
        <end position="77"/>
    </location>
</feature>
<accession>A0ABP0FWN0</accession>
<proteinExistence type="inferred from homology"/>
<dbReference type="Pfam" id="PF03024">
    <property type="entry name" value="Folate_rec"/>
    <property type="match status" value="1"/>
</dbReference>
<evidence type="ECO:0000259" key="6">
    <source>
        <dbReference type="Pfam" id="PF03024"/>
    </source>
</evidence>
<feature type="transmembrane region" description="Helical" evidence="5">
    <location>
        <begin position="317"/>
        <end position="339"/>
    </location>
</feature>
<feature type="transmembrane region" description="Helical" evidence="5">
    <location>
        <begin position="22"/>
        <end position="44"/>
    </location>
</feature>
<keyword evidence="5" id="KW-1133">Transmembrane helix</keyword>